<keyword evidence="10" id="KW-1185">Reference proteome</keyword>
<dbReference type="GO" id="GO:0030145">
    <property type="term" value="F:manganese ion binding"/>
    <property type="evidence" value="ECO:0007669"/>
    <property type="project" value="InterPro"/>
</dbReference>
<dbReference type="AlphaFoldDB" id="A0A379MPG1"/>
<dbReference type="GO" id="GO:0070006">
    <property type="term" value="F:metalloaminopeptidase activity"/>
    <property type="evidence" value="ECO:0007669"/>
    <property type="project" value="InterPro"/>
</dbReference>
<dbReference type="SUPFAM" id="SSF53092">
    <property type="entry name" value="Creatinase/prolidase N-terminal domain"/>
    <property type="match status" value="1"/>
</dbReference>
<keyword evidence="7" id="KW-0464">Manganese</keyword>
<evidence type="ECO:0000256" key="2">
    <source>
        <dbReference type="ARBA" id="ARBA00001936"/>
    </source>
</evidence>
<evidence type="ECO:0000256" key="6">
    <source>
        <dbReference type="ARBA" id="ARBA00022801"/>
    </source>
</evidence>
<dbReference type="GO" id="GO:0006508">
    <property type="term" value="P:proteolysis"/>
    <property type="evidence" value="ECO:0007669"/>
    <property type="project" value="TreeGrafter"/>
</dbReference>
<dbReference type="Proteomes" id="UP000255233">
    <property type="component" value="Unassembled WGS sequence"/>
</dbReference>
<evidence type="ECO:0000256" key="5">
    <source>
        <dbReference type="ARBA" id="ARBA00022723"/>
    </source>
</evidence>
<evidence type="ECO:0000313" key="10">
    <source>
        <dbReference type="Proteomes" id="UP000255233"/>
    </source>
</evidence>
<gene>
    <name evidence="9" type="primary">pepP</name>
    <name evidence="9" type="ORF">NCTC11190_00622</name>
</gene>
<accession>A0A379MPG1</accession>
<keyword evidence="9" id="KW-0031">Aminopeptidase</keyword>
<feature type="domain" description="Aminopeptidase P N-terminal" evidence="8">
    <location>
        <begin position="2"/>
        <end position="134"/>
    </location>
</feature>
<keyword evidence="9" id="KW-0645">Protease</keyword>
<sequence length="463" mass="50610">MFTPEIYTARRAALRKKIKSGIILLPGNNDAPVNYPSNAYGFRQDSNFLYYFGLAQPGFVGLIDIDRDTDCLYANDWTLDDLIWMGPQPTVREQAALAGVKSSGNLPELAATLNSAIKKGRKIHYVPPYRGDTRLQLSVLLGIAAERLKDYVSRELIRAIVSMREIKQPEEIAQLEEVSLTGYKMHTTAMGMCREGLGESDIAVELDKIAAHAGGRTSFRSIVSQHGETLHNLSYGGRLQNGKLLLIDAGAENAMGYASDHTRTLPVGGKFTQKQREIYDIVLAANAKGQELARPGVTYQSVHLEAMRVIAEGLTALGLMKGDPAEAVAAGAAALFMPHGLGHQMGLDVHDMEGLGEKYVGYDDATTRSTQFGLGALRMGKALRPGHVVTVEPGIYFIPALIEKWEREQINSAFINFPKLHAYFDFGGIRLEDDILITQTGNRLIGKHRAPIAADDVEAAMAK</sequence>
<dbReference type="SMART" id="SM01011">
    <property type="entry name" value="AMP_N"/>
    <property type="match status" value="1"/>
</dbReference>
<comment type="catalytic activity">
    <reaction evidence="1">
        <text>Release of any N-terminal amino acid, including proline, that is linked to proline, even from a dipeptide or tripeptide.</text>
        <dbReference type="EC" id="3.4.11.9"/>
    </reaction>
</comment>
<dbReference type="PANTHER" id="PTHR43226:SF4">
    <property type="entry name" value="XAA-PRO AMINOPEPTIDASE 3"/>
    <property type="match status" value="1"/>
</dbReference>
<dbReference type="STRING" id="880526.GCA_000427365_00824"/>
<evidence type="ECO:0000256" key="1">
    <source>
        <dbReference type="ARBA" id="ARBA00001424"/>
    </source>
</evidence>
<protein>
    <recommendedName>
        <fullName evidence="4">Xaa-Pro aminopeptidase</fullName>
        <ecNumber evidence="4">3.4.11.9</ecNumber>
    </recommendedName>
</protein>
<evidence type="ECO:0000256" key="3">
    <source>
        <dbReference type="ARBA" id="ARBA00008766"/>
    </source>
</evidence>
<dbReference type="InterPro" id="IPR007865">
    <property type="entry name" value="Aminopep_P_N"/>
</dbReference>
<keyword evidence="5" id="KW-0479">Metal-binding</keyword>
<dbReference type="InterPro" id="IPR036005">
    <property type="entry name" value="Creatinase/aminopeptidase-like"/>
</dbReference>
<organism evidence="9 10">
    <name type="scientific">Rikenella microfusus</name>
    <dbReference type="NCBI Taxonomy" id="28139"/>
    <lineage>
        <taxon>Bacteria</taxon>
        <taxon>Pseudomonadati</taxon>
        <taxon>Bacteroidota</taxon>
        <taxon>Bacteroidia</taxon>
        <taxon>Bacteroidales</taxon>
        <taxon>Rikenellaceae</taxon>
        <taxon>Rikenella</taxon>
    </lineage>
</organism>
<evidence type="ECO:0000256" key="4">
    <source>
        <dbReference type="ARBA" id="ARBA00012574"/>
    </source>
</evidence>
<evidence type="ECO:0000259" key="8">
    <source>
        <dbReference type="SMART" id="SM01011"/>
    </source>
</evidence>
<comment type="similarity">
    <text evidence="3">Belongs to the peptidase M24B family.</text>
</comment>
<evidence type="ECO:0000256" key="7">
    <source>
        <dbReference type="ARBA" id="ARBA00023211"/>
    </source>
</evidence>
<dbReference type="InterPro" id="IPR052433">
    <property type="entry name" value="X-Pro_dipept-like"/>
</dbReference>
<dbReference type="EMBL" id="UGVL01000001">
    <property type="protein sequence ID" value="SUE33415.1"/>
    <property type="molecule type" value="Genomic_DNA"/>
</dbReference>
<evidence type="ECO:0000313" key="9">
    <source>
        <dbReference type="EMBL" id="SUE33415.1"/>
    </source>
</evidence>
<dbReference type="InterPro" id="IPR000994">
    <property type="entry name" value="Pept_M24"/>
</dbReference>
<dbReference type="Pfam" id="PF05195">
    <property type="entry name" value="AMP_N"/>
    <property type="match status" value="1"/>
</dbReference>
<dbReference type="Gene3D" id="3.90.230.10">
    <property type="entry name" value="Creatinase/methionine aminopeptidase superfamily"/>
    <property type="match status" value="1"/>
</dbReference>
<dbReference type="SUPFAM" id="SSF55920">
    <property type="entry name" value="Creatinase/aminopeptidase"/>
    <property type="match status" value="1"/>
</dbReference>
<dbReference type="OrthoDB" id="9806388at2"/>
<dbReference type="RefSeq" id="WP_027290595.1">
    <property type="nucleotide sequence ID" value="NZ_UGVL01000001.1"/>
</dbReference>
<dbReference type="EC" id="3.4.11.9" evidence="4"/>
<dbReference type="GO" id="GO:0005829">
    <property type="term" value="C:cytosol"/>
    <property type="evidence" value="ECO:0007669"/>
    <property type="project" value="TreeGrafter"/>
</dbReference>
<comment type="cofactor">
    <cofactor evidence="2">
        <name>Mn(2+)</name>
        <dbReference type="ChEBI" id="CHEBI:29035"/>
    </cofactor>
</comment>
<reference evidence="9 10" key="1">
    <citation type="submission" date="2018-06" db="EMBL/GenBank/DDBJ databases">
        <authorList>
            <consortium name="Pathogen Informatics"/>
            <person name="Doyle S."/>
        </authorList>
    </citation>
    <scope>NUCLEOTIDE SEQUENCE [LARGE SCALE GENOMIC DNA]</scope>
    <source>
        <strain evidence="9 10">NCTC11190</strain>
    </source>
</reference>
<dbReference type="Gene3D" id="3.40.350.10">
    <property type="entry name" value="Creatinase/prolidase N-terminal domain"/>
    <property type="match status" value="1"/>
</dbReference>
<dbReference type="InterPro" id="IPR029149">
    <property type="entry name" value="Creatin/AminoP/Spt16_N"/>
</dbReference>
<proteinExistence type="inferred from homology"/>
<dbReference type="PANTHER" id="PTHR43226">
    <property type="entry name" value="XAA-PRO AMINOPEPTIDASE 3"/>
    <property type="match status" value="1"/>
</dbReference>
<keyword evidence="6 9" id="KW-0378">Hydrolase</keyword>
<dbReference type="Pfam" id="PF00557">
    <property type="entry name" value="Peptidase_M24"/>
    <property type="match status" value="1"/>
</dbReference>
<name>A0A379MPG1_9BACT</name>